<protein>
    <submittedName>
        <fullName evidence="1">Uncharacterized protein</fullName>
    </submittedName>
</protein>
<accession>A0A8S5SIE9</accession>
<evidence type="ECO:0000313" key="1">
    <source>
        <dbReference type="EMBL" id="DAF50431.1"/>
    </source>
</evidence>
<reference evidence="1" key="1">
    <citation type="journal article" date="2021" name="Proc. Natl. Acad. Sci. U.S.A.">
        <title>A Catalog of Tens of Thousands of Viruses from Human Metagenomes Reveals Hidden Associations with Chronic Diseases.</title>
        <authorList>
            <person name="Tisza M.J."/>
            <person name="Buck C.B."/>
        </authorList>
    </citation>
    <scope>NUCLEOTIDE SEQUENCE</scope>
    <source>
        <strain evidence="1">CtBCr48</strain>
    </source>
</reference>
<organism evidence="1">
    <name type="scientific">Siphoviridae sp. ctBCr48</name>
    <dbReference type="NCBI Taxonomy" id="2827802"/>
    <lineage>
        <taxon>Viruses</taxon>
        <taxon>Duplodnaviria</taxon>
        <taxon>Heunggongvirae</taxon>
        <taxon>Uroviricota</taxon>
        <taxon>Caudoviricetes</taxon>
    </lineage>
</organism>
<sequence>MKELKRIEDIYIEEFDLYVKKYLTLAQIENIAQNVAQFETWAEREQTKNLMTFIYATGIEGDEEKVNAIDYDLYQENGVFEKVNNVIANSCLIDKAIEYTCSTIRALYQLSNHLPEIVKPLKEVMERHGVSTKK</sequence>
<dbReference type="EMBL" id="BK032595">
    <property type="protein sequence ID" value="DAF50431.1"/>
    <property type="molecule type" value="Genomic_DNA"/>
</dbReference>
<proteinExistence type="predicted"/>
<name>A0A8S5SIE9_9CAUD</name>